<dbReference type="PROSITE" id="PS50931">
    <property type="entry name" value="HTH_LYSR"/>
    <property type="match status" value="1"/>
</dbReference>
<dbReference type="RefSeq" id="WP_167223514.1">
    <property type="nucleotide sequence ID" value="NZ_JAAQPH010000005.1"/>
</dbReference>
<evidence type="ECO:0000256" key="3">
    <source>
        <dbReference type="ARBA" id="ARBA00023125"/>
    </source>
</evidence>
<organism evidence="6 7">
    <name type="scientific">Pelagibius litoralis</name>
    <dbReference type="NCBI Taxonomy" id="374515"/>
    <lineage>
        <taxon>Bacteria</taxon>
        <taxon>Pseudomonadati</taxon>
        <taxon>Pseudomonadota</taxon>
        <taxon>Alphaproteobacteria</taxon>
        <taxon>Rhodospirillales</taxon>
        <taxon>Rhodovibrionaceae</taxon>
        <taxon>Pelagibius</taxon>
    </lineage>
</organism>
<keyword evidence="4" id="KW-0804">Transcription</keyword>
<accession>A0A967CC27</accession>
<dbReference type="InterPro" id="IPR058163">
    <property type="entry name" value="LysR-type_TF_proteobact-type"/>
</dbReference>
<dbReference type="SUPFAM" id="SSF53850">
    <property type="entry name" value="Periplasmic binding protein-like II"/>
    <property type="match status" value="1"/>
</dbReference>
<name>A0A967CC27_9PROT</name>
<comment type="caution">
    <text evidence="6">The sequence shown here is derived from an EMBL/GenBank/DDBJ whole genome shotgun (WGS) entry which is preliminary data.</text>
</comment>
<evidence type="ECO:0000256" key="2">
    <source>
        <dbReference type="ARBA" id="ARBA00023015"/>
    </source>
</evidence>
<proteinExistence type="inferred from homology"/>
<protein>
    <submittedName>
        <fullName evidence="6">LysR family transcriptional regulator</fullName>
    </submittedName>
</protein>
<gene>
    <name evidence="6" type="ORF">HBA54_08775</name>
</gene>
<dbReference type="InterPro" id="IPR005119">
    <property type="entry name" value="LysR_subst-bd"/>
</dbReference>
<dbReference type="SUPFAM" id="SSF46785">
    <property type="entry name" value="Winged helix' DNA-binding domain"/>
    <property type="match status" value="1"/>
</dbReference>
<dbReference type="FunFam" id="3.40.190.290:FF:000001">
    <property type="entry name" value="Transcriptional regulator, LysR family"/>
    <property type="match status" value="1"/>
</dbReference>
<evidence type="ECO:0000256" key="4">
    <source>
        <dbReference type="ARBA" id="ARBA00023163"/>
    </source>
</evidence>
<dbReference type="AlphaFoldDB" id="A0A967CC27"/>
<dbReference type="Proteomes" id="UP000761264">
    <property type="component" value="Unassembled WGS sequence"/>
</dbReference>
<dbReference type="InterPro" id="IPR036388">
    <property type="entry name" value="WH-like_DNA-bd_sf"/>
</dbReference>
<evidence type="ECO:0000256" key="1">
    <source>
        <dbReference type="ARBA" id="ARBA00009437"/>
    </source>
</evidence>
<dbReference type="FunFam" id="1.10.10.10:FF:000001">
    <property type="entry name" value="LysR family transcriptional regulator"/>
    <property type="match status" value="1"/>
</dbReference>
<dbReference type="EMBL" id="JAAQPH010000005">
    <property type="protein sequence ID" value="NIA68684.1"/>
    <property type="molecule type" value="Genomic_DNA"/>
</dbReference>
<sequence length="323" mass="35325">MSLLENIRVFVRVVEQDSMSAAGRQLRLSPAVVSHRIQSLEAHLGVRLLNRTTRRVQPTEQGLAFYQASLEVIASVERAENVAAGAGGAPQGTLRVTAPLGFARRILAPLVPEFQAAHPQVTLQLRLSEHIIDLLTESVDVAVRMAILSDSSLIARKITDCERVLCAAPAYLSAAGIPEKPEDLLDHNCLLLRFPGSQQYRWTLQSPDGPQTLSVRGSFDADDGDVLTAWALAGQGIAMKPLWEVAELLRDGSLVPVLTDHPPEPATLSILYPHRRLLPARVKVFADFAVSRLAQAIEERLQGTTVRGLQERKSKTKAAKKRP</sequence>
<keyword evidence="7" id="KW-1185">Reference proteome</keyword>
<dbReference type="Pfam" id="PF00126">
    <property type="entry name" value="HTH_1"/>
    <property type="match status" value="1"/>
</dbReference>
<comment type="similarity">
    <text evidence="1">Belongs to the LysR transcriptional regulatory family.</text>
</comment>
<dbReference type="Gene3D" id="1.10.10.10">
    <property type="entry name" value="Winged helix-like DNA-binding domain superfamily/Winged helix DNA-binding domain"/>
    <property type="match status" value="1"/>
</dbReference>
<feature type="domain" description="HTH lysR-type" evidence="5">
    <location>
        <begin position="1"/>
        <end position="59"/>
    </location>
</feature>
<dbReference type="GO" id="GO:0003700">
    <property type="term" value="F:DNA-binding transcription factor activity"/>
    <property type="evidence" value="ECO:0007669"/>
    <property type="project" value="InterPro"/>
</dbReference>
<evidence type="ECO:0000313" key="7">
    <source>
        <dbReference type="Proteomes" id="UP000761264"/>
    </source>
</evidence>
<dbReference type="GO" id="GO:0003677">
    <property type="term" value="F:DNA binding"/>
    <property type="evidence" value="ECO:0007669"/>
    <property type="project" value="UniProtKB-KW"/>
</dbReference>
<dbReference type="Gene3D" id="3.40.190.290">
    <property type="match status" value="1"/>
</dbReference>
<reference evidence="6" key="1">
    <citation type="submission" date="2020-03" db="EMBL/GenBank/DDBJ databases">
        <title>Genome of Pelagibius litoralis DSM 21314T.</title>
        <authorList>
            <person name="Wang G."/>
        </authorList>
    </citation>
    <scope>NUCLEOTIDE SEQUENCE</scope>
    <source>
        <strain evidence="6">DSM 21314</strain>
    </source>
</reference>
<evidence type="ECO:0000313" key="6">
    <source>
        <dbReference type="EMBL" id="NIA68684.1"/>
    </source>
</evidence>
<evidence type="ECO:0000259" key="5">
    <source>
        <dbReference type="PROSITE" id="PS50931"/>
    </source>
</evidence>
<dbReference type="InterPro" id="IPR000847">
    <property type="entry name" value="LysR_HTH_N"/>
</dbReference>
<keyword evidence="2" id="KW-0805">Transcription regulation</keyword>
<dbReference type="PANTHER" id="PTHR30537:SF5">
    <property type="entry name" value="HTH-TYPE TRANSCRIPTIONAL ACTIVATOR TTDR-RELATED"/>
    <property type="match status" value="1"/>
</dbReference>
<dbReference type="PANTHER" id="PTHR30537">
    <property type="entry name" value="HTH-TYPE TRANSCRIPTIONAL REGULATOR"/>
    <property type="match status" value="1"/>
</dbReference>
<keyword evidence="3" id="KW-0238">DNA-binding</keyword>
<dbReference type="InterPro" id="IPR036390">
    <property type="entry name" value="WH_DNA-bd_sf"/>
</dbReference>
<dbReference type="Pfam" id="PF03466">
    <property type="entry name" value="LysR_substrate"/>
    <property type="match status" value="1"/>
</dbReference>
<dbReference type="CDD" id="cd08422">
    <property type="entry name" value="PBP2_CrgA_like"/>
    <property type="match status" value="1"/>
</dbReference>